<dbReference type="Gene3D" id="2.60.40.150">
    <property type="entry name" value="C2 domain"/>
    <property type="match status" value="2"/>
</dbReference>
<dbReference type="SMART" id="SM00239">
    <property type="entry name" value="C2"/>
    <property type="match status" value="2"/>
</dbReference>
<evidence type="ECO:0000259" key="15">
    <source>
        <dbReference type="PROSITE" id="PS50004"/>
    </source>
</evidence>
<keyword evidence="5" id="KW-1003">Cell membrane</keyword>
<evidence type="ECO:0000256" key="4">
    <source>
        <dbReference type="ARBA" id="ARBA00009048"/>
    </source>
</evidence>
<dbReference type="InterPro" id="IPR037768">
    <property type="entry name" value="C2B_Copine"/>
</dbReference>
<dbReference type="InterPro" id="IPR010734">
    <property type="entry name" value="Copine_C"/>
</dbReference>
<dbReference type="PANTHER" id="PTHR10857:SF3">
    <property type="entry name" value="COPINE-2"/>
    <property type="match status" value="1"/>
</dbReference>
<evidence type="ECO:0000256" key="10">
    <source>
        <dbReference type="ARBA" id="ARBA00023136"/>
    </source>
</evidence>
<comment type="function">
    <text evidence="12">Calcium-dependent phospholipid-binding protein that plays a role in calcium-mediated intracellular processes. Exhibits calcium-dependent cell membrane binding properties.</text>
</comment>
<evidence type="ECO:0000256" key="3">
    <source>
        <dbReference type="ARBA" id="ARBA00004496"/>
    </source>
</evidence>
<keyword evidence="6" id="KW-0963">Cytoplasm</keyword>
<evidence type="ECO:0000256" key="5">
    <source>
        <dbReference type="ARBA" id="ARBA00022475"/>
    </source>
</evidence>
<dbReference type="Proteomes" id="UP000694427">
    <property type="component" value="Unplaced"/>
</dbReference>
<keyword evidence="8" id="KW-0677">Repeat</keyword>
<evidence type="ECO:0000256" key="14">
    <source>
        <dbReference type="ARBA" id="ARBA00081783"/>
    </source>
</evidence>
<dbReference type="InterPro" id="IPR002035">
    <property type="entry name" value="VWF_A"/>
</dbReference>
<comment type="similarity">
    <text evidence="4">Belongs to the copine family.</text>
</comment>
<protein>
    <recommendedName>
        <fullName evidence="13">Copine-2</fullName>
    </recommendedName>
    <alternativeName>
        <fullName evidence="14">Copine II</fullName>
    </alternativeName>
</protein>
<dbReference type="CDD" id="cd04047">
    <property type="entry name" value="C2B_Copine"/>
    <property type="match status" value="1"/>
</dbReference>
<evidence type="ECO:0000256" key="8">
    <source>
        <dbReference type="ARBA" id="ARBA00022737"/>
    </source>
</evidence>
<dbReference type="PANTHER" id="PTHR10857">
    <property type="entry name" value="COPINE"/>
    <property type="match status" value="1"/>
</dbReference>
<dbReference type="InterPro" id="IPR045052">
    <property type="entry name" value="Copine"/>
</dbReference>
<evidence type="ECO:0000256" key="2">
    <source>
        <dbReference type="ARBA" id="ARBA00004236"/>
    </source>
</evidence>
<name>A0A8C1IFT1_CYPCA</name>
<evidence type="ECO:0000256" key="1">
    <source>
        <dbReference type="ARBA" id="ARBA00004123"/>
    </source>
</evidence>
<reference evidence="16" key="1">
    <citation type="submission" date="2025-08" db="UniProtKB">
        <authorList>
            <consortium name="Ensembl"/>
        </authorList>
    </citation>
    <scope>IDENTIFICATION</scope>
</reference>
<dbReference type="GO" id="GO:0005886">
    <property type="term" value="C:plasma membrane"/>
    <property type="evidence" value="ECO:0007669"/>
    <property type="project" value="UniProtKB-SubCell"/>
</dbReference>
<dbReference type="FunFam" id="2.60.40.150:FF:000103">
    <property type="entry name" value="Copine 2"/>
    <property type="match status" value="1"/>
</dbReference>
<dbReference type="GO" id="GO:0005544">
    <property type="term" value="F:calcium-dependent phospholipid binding"/>
    <property type="evidence" value="ECO:0007669"/>
    <property type="project" value="InterPro"/>
</dbReference>
<dbReference type="GO" id="GO:0005634">
    <property type="term" value="C:nucleus"/>
    <property type="evidence" value="ECO:0007669"/>
    <property type="project" value="UniProtKB-SubCell"/>
</dbReference>
<dbReference type="CDD" id="cd04048">
    <property type="entry name" value="C2A_Copine"/>
    <property type="match status" value="1"/>
</dbReference>
<feature type="domain" description="C2" evidence="15">
    <location>
        <begin position="1"/>
        <end position="112"/>
    </location>
</feature>
<dbReference type="Pfam" id="PF00168">
    <property type="entry name" value="C2"/>
    <property type="match status" value="2"/>
</dbReference>
<dbReference type="SUPFAM" id="SSF49562">
    <property type="entry name" value="C2 domain (Calcium/lipid-binding domain, CaLB)"/>
    <property type="match status" value="2"/>
</dbReference>
<comment type="subcellular location">
    <subcellularLocation>
        <location evidence="2">Cell membrane</location>
    </subcellularLocation>
    <subcellularLocation>
        <location evidence="3">Cytoplasm</location>
    </subcellularLocation>
    <subcellularLocation>
        <location evidence="1">Nucleus</location>
    </subcellularLocation>
</comment>
<keyword evidence="9" id="KW-0106">Calcium</keyword>
<evidence type="ECO:0000313" key="16">
    <source>
        <dbReference type="Ensembl" id="ENSCCRP00010016848.1"/>
    </source>
</evidence>
<evidence type="ECO:0000256" key="6">
    <source>
        <dbReference type="ARBA" id="ARBA00022490"/>
    </source>
</evidence>
<dbReference type="InterPro" id="IPR000008">
    <property type="entry name" value="C2_dom"/>
</dbReference>
<keyword evidence="11" id="KW-0539">Nucleus</keyword>
<dbReference type="GO" id="GO:0046872">
    <property type="term" value="F:metal ion binding"/>
    <property type="evidence" value="ECO:0007669"/>
    <property type="project" value="UniProtKB-KW"/>
</dbReference>
<evidence type="ECO:0000313" key="17">
    <source>
        <dbReference type="Proteomes" id="UP000694427"/>
    </source>
</evidence>
<dbReference type="InterPro" id="IPR036465">
    <property type="entry name" value="vWFA_dom_sf"/>
</dbReference>
<reference evidence="16" key="2">
    <citation type="submission" date="2025-09" db="UniProtKB">
        <authorList>
            <consortium name="Ensembl"/>
        </authorList>
    </citation>
    <scope>IDENTIFICATION</scope>
</reference>
<organism evidence="16 17">
    <name type="scientific">Cyprinus carpio</name>
    <name type="common">Common carp</name>
    <dbReference type="NCBI Taxonomy" id="7962"/>
    <lineage>
        <taxon>Eukaryota</taxon>
        <taxon>Metazoa</taxon>
        <taxon>Chordata</taxon>
        <taxon>Craniata</taxon>
        <taxon>Vertebrata</taxon>
        <taxon>Euteleostomi</taxon>
        <taxon>Actinopterygii</taxon>
        <taxon>Neopterygii</taxon>
        <taxon>Teleostei</taxon>
        <taxon>Ostariophysi</taxon>
        <taxon>Cypriniformes</taxon>
        <taxon>Cyprinidae</taxon>
        <taxon>Cyprininae</taxon>
        <taxon>Cyprinus</taxon>
    </lineage>
</organism>
<evidence type="ECO:0000256" key="7">
    <source>
        <dbReference type="ARBA" id="ARBA00022723"/>
    </source>
</evidence>
<dbReference type="SMART" id="SM00327">
    <property type="entry name" value="VWA"/>
    <property type="match status" value="1"/>
</dbReference>
<evidence type="ECO:0000256" key="13">
    <source>
        <dbReference type="ARBA" id="ARBA00074827"/>
    </source>
</evidence>
<keyword evidence="17" id="KW-1185">Reference proteome</keyword>
<evidence type="ECO:0000256" key="9">
    <source>
        <dbReference type="ARBA" id="ARBA00022837"/>
    </source>
</evidence>
<accession>A0A8C1IFT1</accession>
<evidence type="ECO:0000256" key="11">
    <source>
        <dbReference type="ARBA" id="ARBA00023242"/>
    </source>
</evidence>
<feature type="domain" description="C2" evidence="15">
    <location>
        <begin position="119"/>
        <end position="247"/>
    </location>
</feature>
<keyword evidence="7" id="KW-0479">Metal-binding</keyword>
<evidence type="ECO:0000256" key="12">
    <source>
        <dbReference type="ARBA" id="ARBA00053843"/>
    </source>
</evidence>
<dbReference type="PROSITE" id="PS50004">
    <property type="entry name" value="C2"/>
    <property type="match status" value="2"/>
</dbReference>
<dbReference type="FunFam" id="2.60.40.150:FF:000042">
    <property type="entry name" value="Copine 3"/>
    <property type="match status" value="1"/>
</dbReference>
<dbReference type="Pfam" id="PF07002">
    <property type="entry name" value="Copine"/>
    <property type="match status" value="1"/>
</dbReference>
<dbReference type="AlphaFoldDB" id="A0A8C1IFT1"/>
<dbReference type="SUPFAM" id="SSF53300">
    <property type="entry name" value="vWA-like"/>
    <property type="match status" value="1"/>
</dbReference>
<proteinExistence type="inferred from homology"/>
<dbReference type="Ensembl" id="ENSCCRT00010018344.1">
    <property type="protein sequence ID" value="ENSCCRP00010016848.1"/>
    <property type="gene ID" value="ENSCCRG00010006513.1"/>
</dbReference>
<keyword evidence="10" id="KW-0472">Membrane</keyword>
<dbReference type="GO" id="GO:0071277">
    <property type="term" value="P:cellular response to calcium ion"/>
    <property type="evidence" value="ECO:0007669"/>
    <property type="project" value="TreeGrafter"/>
</dbReference>
<dbReference type="GO" id="GO:0005737">
    <property type="term" value="C:cytoplasm"/>
    <property type="evidence" value="ECO:0007669"/>
    <property type="project" value="UniProtKB-SubCell"/>
</dbReference>
<sequence>MHCVTKVELSVCGSNLLDRDVASKSDPFCVLFHDVDGNWVELARTETAVNNLNPVFGVKFQVDYHFEEVQKLKFAMFDEDKCSTQLYEHDFLGEFTCTLGVIVSNKNLHRPLILANGKPAGKGAITITAQELSDNRIITLTLCGRKLDKKDFFGKSDPYLEFHKQGDDGKWMMVHRTEVIKNTLDPVWKPFTVPLISLCNGDVDRNIKVCLNIFLSLSSSLCVINIELIKVDNNSALCSQVEFECINPKKQKKKSYKNSGVIIMKSCKVGIDFTASNGNAREPSSLHYINPMGSNEYLSAIWAVGQIIQDYDTDKMFPALGFGAQLPPDWKVSHEFAINFNPTNPFCSGVEGIVQAYSNCLPHIRFYGPTNFAPIINHVARFATQALQQDTAAQYFTLLIITDGVISDMDETRHAIVQAAKLPMSIIIIGVGNADFTAMEFLDGDSSALRSYTGEEAVRDIVQFVPFRDFRNAPKETLAKSVLAELPQQVTQYFKQRNLSPSNTMPE</sequence>
<dbReference type="InterPro" id="IPR035892">
    <property type="entry name" value="C2_domain_sf"/>
</dbReference>